<dbReference type="SMART" id="SM00020">
    <property type="entry name" value="Tryp_SPc"/>
    <property type="match status" value="1"/>
</dbReference>
<evidence type="ECO:0000259" key="3">
    <source>
        <dbReference type="PROSITE" id="PS50240"/>
    </source>
</evidence>
<dbReference type="PRINTS" id="PR00722">
    <property type="entry name" value="CHYMOTRYPSIN"/>
</dbReference>
<dbReference type="PANTHER" id="PTHR24250">
    <property type="entry name" value="CHYMOTRYPSIN-RELATED"/>
    <property type="match status" value="1"/>
</dbReference>
<dbReference type="Pfam" id="PF00089">
    <property type="entry name" value="Trypsin"/>
    <property type="match status" value="1"/>
</dbReference>
<keyword evidence="2" id="KW-0732">Signal</keyword>
<sequence>MTNQTIAIITAALVSSISLSASAIVIRHDVAPEKYAATLHDFPPLAQFYIDGAHGTLIAPNWVVTAAHTTFCTDPNTTILVGGVKVKVKRRFVHSNYTPGVSHDFALLELARPITHILPAEVYTASDELGQATTFIGIGGTGNGLEGQTIDNAKNNGFLRKANNTVAKAEGPLLQFIFEQGQQALPLEGISGGGDSGGPAFIMKNGRYYLLGVSSRGDFGSPLGKYGNREYYSRISFFNNWIQTIMHGTEEQRAEISRPKLKHLLPGLTEKNLPNVCAEIGISAQ</sequence>
<organism evidence="4 5">
    <name type="scientific">Pseudoalteromonas xiamenensis</name>
    <dbReference type="NCBI Taxonomy" id="882626"/>
    <lineage>
        <taxon>Bacteria</taxon>
        <taxon>Pseudomonadati</taxon>
        <taxon>Pseudomonadota</taxon>
        <taxon>Gammaproteobacteria</taxon>
        <taxon>Alteromonadales</taxon>
        <taxon>Pseudoalteromonadaceae</taxon>
        <taxon>Pseudoalteromonas</taxon>
    </lineage>
</organism>
<dbReference type="Proteomes" id="UP000664904">
    <property type="component" value="Chromosome"/>
</dbReference>
<dbReference type="InterPro" id="IPR009003">
    <property type="entry name" value="Peptidase_S1_PA"/>
</dbReference>
<feature type="signal peptide" evidence="2">
    <location>
        <begin position="1"/>
        <end position="23"/>
    </location>
</feature>
<keyword evidence="1" id="KW-1015">Disulfide bond</keyword>
<feature type="domain" description="Peptidase S1" evidence="3">
    <location>
        <begin position="24"/>
        <end position="247"/>
    </location>
</feature>
<dbReference type="InterPro" id="IPR043504">
    <property type="entry name" value="Peptidase_S1_PA_chymotrypsin"/>
</dbReference>
<keyword evidence="4" id="KW-0645">Protease</keyword>
<dbReference type="InterPro" id="IPR001314">
    <property type="entry name" value="Peptidase_S1A"/>
</dbReference>
<evidence type="ECO:0000313" key="5">
    <source>
        <dbReference type="Proteomes" id="UP000664904"/>
    </source>
</evidence>
<dbReference type="Gene3D" id="2.40.10.10">
    <property type="entry name" value="Trypsin-like serine proteases"/>
    <property type="match status" value="1"/>
</dbReference>
<dbReference type="InterPro" id="IPR001254">
    <property type="entry name" value="Trypsin_dom"/>
</dbReference>
<gene>
    <name evidence="4" type="ORF">J5O05_05295</name>
</gene>
<feature type="chain" id="PRO_5037340081" evidence="2">
    <location>
        <begin position="24"/>
        <end position="285"/>
    </location>
</feature>
<dbReference type="AlphaFoldDB" id="A0A975DJK2"/>
<dbReference type="SUPFAM" id="SSF50494">
    <property type="entry name" value="Trypsin-like serine proteases"/>
    <property type="match status" value="1"/>
</dbReference>
<keyword evidence="4" id="KW-0378">Hydrolase</keyword>
<name>A0A975DJK2_9GAMM</name>
<keyword evidence="5" id="KW-1185">Reference proteome</keyword>
<reference evidence="4" key="1">
    <citation type="submission" date="2021-03" db="EMBL/GenBank/DDBJ databases">
        <title>Complete Genome of Pseudoalteromonas xiamenensis STKMTI.2, a new potential marine bacterium producing anti-Vibrio compounds.</title>
        <authorList>
            <person name="Handayani D.P."/>
            <person name="Isnansetyo A."/>
            <person name="Istiqomah I."/>
            <person name="Jumina J."/>
        </authorList>
    </citation>
    <scope>NUCLEOTIDE SEQUENCE</scope>
    <source>
        <strain evidence="4">STKMTI.2</strain>
    </source>
</reference>
<dbReference type="RefSeq" id="WP_208843916.1">
    <property type="nucleotide sequence ID" value="NZ_CP072133.1"/>
</dbReference>
<accession>A0A975DJK2</accession>
<evidence type="ECO:0000256" key="1">
    <source>
        <dbReference type="ARBA" id="ARBA00023157"/>
    </source>
</evidence>
<dbReference type="PROSITE" id="PS50240">
    <property type="entry name" value="TRYPSIN_DOM"/>
    <property type="match status" value="1"/>
</dbReference>
<evidence type="ECO:0000313" key="4">
    <source>
        <dbReference type="EMBL" id="QTH72290.1"/>
    </source>
</evidence>
<dbReference type="GO" id="GO:0004252">
    <property type="term" value="F:serine-type endopeptidase activity"/>
    <property type="evidence" value="ECO:0007669"/>
    <property type="project" value="InterPro"/>
</dbReference>
<protein>
    <submittedName>
        <fullName evidence="4">Trypsin-like serine protease</fullName>
    </submittedName>
</protein>
<dbReference type="KEGG" id="pxi:J5O05_05295"/>
<dbReference type="GO" id="GO:0006508">
    <property type="term" value="P:proteolysis"/>
    <property type="evidence" value="ECO:0007669"/>
    <property type="project" value="UniProtKB-KW"/>
</dbReference>
<dbReference type="EMBL" id="CP072133">
    <property type="protein sequence ID" value="QTH72290.1"/>
    <property type="molecule type" value="Genomic_DNA"/>
</dbReference>
<evidence type="ECO:0000256" key="2">
    <source>
        <dbReference type="SAM" id="SignalP"/>
    </source>
</evidence>
<proteinExistence type="predicted"/>